<dbReference type="EC" id="3.6.3.-" evidence="4"/>
<dbReference type="SUPFAM" id="SSF52540">
    <property type="entry name" value="P-loop containing nucleoside triphosphate hydrolases"/>
    <property type="match status" value="1"/>
</dbReference>
<name>A0A4Z0Y214_9FIRM</name>
<dbReference type="InterPro" id="IPR027417">
    <property type="entry name" value="P-loop_NTPase"/>
</dbReference>
<dbReference type="GO" id="GO:0016887">
    <property type="term" value="F:ATP hydrolysis activity"/>
    <property type="evidence" value="ECO:0007669"/>
    <property type="project" value="InterPro"/>
</dbReference>
<keyword evidence="4" id="KW-0547">Nucleotide-binding</keyword>
<evidence type="ECO:0000259" key="3">
    <source>
        <dbReference type="Pfam" id="PF00005"/>
    </source>
</evidence>
<dbReference type="PANTHER" id="PTHR43335">
    <property type="entry name" value="ABC TRANSPORTER, ATP-BINDING PROTEIN"/>
    <property type="match status" value="1"/>
</dbReference>
<evidence type="ECO:0000313" key="4">
    <source>
        <dbReference type="EMBL" id="TGJ77754.1"/>
    </source>
</evidence>
<dbReference type="Gene3D" id="3.40.50.300">
    <property type="entry name" value="P-loop containing nucleotide triphosphate hydrolases"/>
    <property type="match status" value="1"/>
</dbReference>
<organism evidence="4 5">
    <name type="scientific">Caproiciproducens galactitolivorans</name>
    <dbReference type="NCBI Taxonomy" id="642589"/>
    <lineage>
        <taxon>Bacteria</taxon>
        <taxon>Bacillati</taxon>
        <taxon>Bacillota</taxon>
        <taxon>Clostridia</taxon>
        <taxon>Eubacteriales</taxon>
        <taxon>Acutalibacteraceae</taxon>
        <taxon>Caproiciproducens</taxon>
    </lineage>
</organism>
<evidence type="ECO:0000313" key="5">
    <source>
        <dbReference type="Proteomes" id="UP000297714"/>
    </source>
</evidence>
<feature type="domain" description="ABC transporter" evidence="3">
    <location>
        <begin position="20"/>
        <end position="71"/>
    </location>
</feature>
<dbReference type="Pfam" id="PF00005">
    <property type="entry name" value="ABC_tran"/>
    <property type="match status" value="1"/>
</dbReference>
<keyword evidence="5" id="KW-1185">Reference proteome</keyword>
<dbReference type="InterPro" id="IPR003439">
    <property type="entry name" value="ABC_transporter-like_ATP-bd"/>
</dbReference>
<reference evidence="4 5" key="1">
    <citation type="submission" date="2019-04" db="EMBL/GenBank/DDBJ databases">
        <authorList>
            <person name="Poehlein A."/>
            <person name="Bengelsdorf F.R."/>
            <person name="Duerre P."/>
            <person name="Daniel R."/>
        </authorList>
    </citation>
    <scope>NUCLEOTIDE SEQUENCE [LARGE SCALE GENOMIC DNA]</scope>
    <source>
        <strain evidence="4 5">BS-1</strain>
    </source>
</reference>
<gene>
    <name evidence="4" type="ORF">CAGA_01510</name>
</gene>
<accession>A0A4Z0Y214</accession>
<dbReference type="PANTHER" id="PTHR43335:SF4">
    <property type="entry name" value="ABC TRANSPORTER, ATP-BINDING PROTEIN"/>
    <property type="match status" value="1"/>
</dbReference>
<comment type="caution">
    <text evidence="4">The sequence shown here is derived from an EMBL/GenBank/DDBJ whole genome shotgun (WGS) entry which is preliminary data.</text>
</comment>
<dbReference type="Proteomes" id="UP000297714">
    <property type="component" value="Unassembled WGS sequence"/>
</dbReference>
<sequence length="124" mass="13722">MDSGLKNLKYLASIKQGIGADRIWECMELVGLDPNSRKPVGKYSLGMRQRLGIAQAIMENPEILILDEPMNGLDNHGVEDIRSLLLGLKKEGKTIIIASHSAEDIDILCDAVYEMDAGMIRLVR</sequence>
<dbReference type="GO" id="GO:0005524">
    <property type="term" value="F:ATP binding"/>
    <property type="evidence" value="ECO:0007669"/>
    <property type="project" value="UniProtKB-KW"/>
</dbReference>
<dbReference type="EMBL" id="SRMQ01000001">
    <property type="protein sequence ID" value="TGJ77754.1"/>
    <property type="molecule type" value="Genomic_DNA"/>
</dbReference>
<comment type="similarity">
    <text evidence="1">Belongs to the ABC transporter superfamily.</text>
</comment>
<evidence type="ECO:0000256" key="2">
    <source>
        <dbReference type="ARBA" id="ARBA00022448"/>
    </source>
</evidence>
<protein>
    <submittedName>
        <fullName evidence="4">Fluoroquinolones export ATP-binding proteinc</fullName>
        <ecNumber evidence="4">3.6.3.-</ecNumber>
    </submittedName>
</protein>
<keyword evidence="4" id="KW-0067">ATP-binding</keyword>
<dbReference type="AlphaFoldDB" id="A0A4Z0Y214"/>
<keyword evidence="2" id="KW-0813">Transport</keyword>
<evidence type="ECO:0000256" key="1">
    <source>
        <dbReference type="ARBA" id="ARBA00005417"/>
    </source>
</evidence>
<proteinExistence type="inferred from homology"/>
<keyword evidence="4" id="KW-0378">Hydrolase</keyword>